<gene>
    <name evidence="1" type="ORF">B5F14_06500</name>
</gene>
<evidence type="ECO:0000313" key="1">
    <source>
        <dbReference type="EMBL" id="OUP60064.1"/>
    </source>
</evidence>
<organism evidence="1 2">
    <name type="scientific">Faecalitalea cylindroides</name>
    <dbReference type="NCBI Taxonomy" id="39483"/>
    <lineage>
        <taxon>Bacteria</taxon>
        <taxon>Bacillati</taxon>
        <taxon>Bacillota</taxon>
        <taxon>Erysipelotrichia</taxon>
        <taxon>Erysipelotrichales</taxon>
        <taxon>Erysipelotrichaceae</taxon>
        <taxon>Faecalitalea</taxon>
    </lineage>
</organism>
<protein>
    <submittedName>
        <fullName evidence="1">Uncharacterized protein</fullName>
    </submittedName>
</protein>
<proteinExistence type="predicted"/>
<comment type="caution">
    <text evidence="1">The sequence shown here is derived from an EMBL/GenBank/DDBJ whole genome shotgun (WGS) entry which is preliminary data.</text>
</comment>
<evidence type="ECO:0000313" key="2">
    <source>
        <dbReference type="Proteomes" id="UP000195447"/>
    </source>
</evidence>
<sequence length="221" mass="25716">MPKIIEFLMLDPKDPTIIVGETTSKDIRNELNISGNQFQYWLSKNETYKGCIIVEKNINDISDDEKQFDQLICINSRGWKYYATPECKIYVLHKGSKRKYLSLYKKTNRDNLYFVKINGKEESAIRIFAKAFLGLKPNQVCYLQGKLSLENIKIYSKQHLARKTGKMAKSIPVGLFINKKKVNEWTSAMDAAKDLYISNQTVCDYCNQKTKKPLYDLRWLA</sequence>
<name>A0A1Y4LTV3_9FIRM</name>
<dbReference type="Proteomes" id="UP000195447">
    <property type="component" value="Unassembled WGS sequence"/>
</dbReference>
<reference evidence="2" key="1">
    <citation type="submission" date="2017-04" db="EMBL/GenBank/DDBJ databases">
        <title>Function of individual gut microbiota members based on whole genome sequencing of pure cultures obtained from chicken caecum.</title>
        <authorList>
            <person name="Medvecky M."/>
            <person name="Cejkova D."/>
            <person name="Polansky O."/>
            <person name="Karasova D."/>
            <person name="Kubasova T."/>
            <person name="Cizek A."/>
            <person name="Rychlik I."/>
        </authorList>
    </citation>
    <scope>NUCLEOTIDE SEQUENCE [LARGE SCALE GENOMIC DNA]</scope>
    <source>
        <strain evidence="2">An178</strain>
    </source>
</reference>
<accession>A0A1Y4LTV3</accession>
<dbReference type="EMBL" id="NFKM01000011">
    <property type="protein sequence ID" value="OUP60064.1"/>
    <property type="molecule type" value="Genomic_DNA"/>
</dbReference>
<dbReference type="RefSeq" id="WP_087158731.1">
    <property type="nucleotide sequence ID" value="NZ_NFKM01000011.1"/>
</dbReference>
<dbReference type="AlphaFoldDB" id="A0A1Y4LTV3"/>
<keyword evidence="2" id="KW-1185">Reference proteome</keyword>